<evidence type="ECO:0000313" key="1">
    <source>
        <dbReference type="EMBL" id="OHA12990.1"/>
    </source>
</evidence>
<evidence type="ECO:0000313" key="2">
    <source>
        <dbReference type="Proteomes" id="UP000177171"/>
    </source>
</evidence>
<protein>
    <recommendedName>
        <fullName evidence="3">Phosphoglycerate mutase</fullName>
    </recommendedName>
</protein>
<dbReference type="InterPro" id="IPR013078">
    <property type="entry name" value="His_Pase_superF_clade-1"/>
</dbReference>
<dbReference type="Gene3D" id="3.40.50.1240">
    <property type="entry name" value="Phosphoglycerate mutase-like"/>
    <property type="match status" value="1"/>
</dbReference>
<dbReference type="Proteomes" id="UP000177171">
    <property type="component" value="Unassembled WGS sequence"/>
</dbReference>
<name>A0A1G2LMZ8_9BACT</name>
<proteinExistence type="predicted"/>
<gene>
    <name evidence="1" type="ORF">A3G49_00650</name>
</gene>
<organism evidence="1 2">
    <name type="scientific">Candidatus Sungbacteria bacterium RIFCSPLOWO2_12_FULL_41_11</name>
    <dbReference type="NCBI Taxonomy" id="1802286"/>
    <lineage>
        <taxon>Bacteria</taxon>
        <taxon>Candidatus Sungiibacteriota</taxon>
    </lineage>
</organism>
<dbReference type="InterPro" id="IPR029033">
    <property type="entry name" value="His_PPase_superfam"/>
</dbReference>
<comment type="caution">
    <text evidence="1">The sequence shown here is derived from an EMBL/GenBank/DDBJ whole genome shotgun (WGS) entry which is preliminary data.</text>
</comment>
<dbReference type="Pfam" id="PF00300">
    <property type="entry name" value="His_Phos_1"/>
    <property type="match status" value="1"/>
</dbReference>
<accession>A0A1G2LMZ8</accession>
<dbReference type="SUPFAM" id="SSF53254">
    <property type="entry name" value="Phosphoglycerate mutase-like"/>
    <property type="match status" value="1"/>
</dbReference>
<dbReference type="EMBL" id="MHQY01000036">
    <property type="protein sequence ID" value="OHA12990.1"/>
    <property type="molecule type" value="Genomic_DNA"/>
</dbReference>
<evidence type="ECO:0008006" key="3">
    <source>
        <dbReference type="Google" id="ProtNLM"/>
    </source>
</evidence>
<dbReference type="AlphaFoldDB" id="A0A1G2LMZ8"/>
<sequence>MYPNVKEPHEDPRLDEADRGIWHTMTKEDIEKFMPWEIKRKNRVGLYRYRPFGGESWPQVELRIHSFLGTLARDYSGDRVLIVGHGNWFILFQRLIHHFSIKEAERRYHEAVLENTSITVYEEAAIGGKSRMVLNKKYDNFVPWKGLL</sequence>
<reference evidence="1 2" key="1">
    <citation type="journal article" date="2016" name="Nat. Commun.">
        <title>Thousands of microbial genomes shed light on interconnected biogeochemical processes in an aquifer system.</title>
        <authorList>
            <person name="Anantharaman K."/>
            <person name="Brown C.T."/>
            <person name="Hug L.A."/>
            <person name="Sharon I."/>
            <person name="Castelle C.J."/>
            <person name="Probst A.J."/>
            <person name="Thomas B.C."/>
            <person name="Singh A."/>
            <person name="Wilkins M.J."/>
            <person name="Karaoz U."/>
            <person name="Brodie E.L."/>
            <person name="Williams K.H."/>
            <person name="Hubbard S.S."/>
            <person name="Banfield J.F."/>
        </authorList>
    </citation>
    <scope>NUCLEOTIDE SEQUENCE [LARGE SCALE GENOMIC DNA]</scope>
</reference>